<name>B0SM97_LEPBP</name>
<evidence type="ECO:0000313" key="4">
    <source>
        <dbReference type="Proteomes" id="UP000001847"/>
    </source>
</evidence>
<evidence type="ECO:0000259" key="1">
    <source>
        <dbReference type="Pfam" id="PF03756"/>
    </source>
</evidence>
<dbReference type="Pfam" id="PF03756">
    <property type="entry name" value="AfsA"/>
    <property type="match status" value="1"/>
</dbReference>
<organism evidence="3 4">
    <name type="scientific">Leptospira biflexa serovar Patoc (strain Patoc 1 / ATCC 23582 / Paris)</name>
    <dbReference type="NCBI Taxonomy" id="456481"/>
    <lineage>
        <taxon>Bacteria</taxon>
        <taxon>Pseudomonadati</taxon>
        <taxon>Spirochaetota</taxon>
        <taxon>Spirochaetia</taxon>
        <taxon>Leptospirales</taxon>
        <taxon>Leptospiraceae</taxon>
        <taxon>Leptospira</taxon>
    </lineage>
</organism>
<reference evidence="3 4" key="1">
    <citation type="journal article" date="2008" name="PLoS ONE">
        <title>Genome sequence of the saprophyte Leptospira biflexa provides insights into the evolution of Leptospira and the pathogenesis of leptospirosis.</title>
        <authorList>
            <person name="Picardeau M."/>
            <person name="Bulach D.M."/>
            <person name="Bouchier C."/>
            <person name="Zuerner R.L."/>
            <person name="Zidane N."/>
            <person name="Wilson P.J."/>
            <person name="Creno S."/>
            <person name="Kuczek E.S."/>
            <person name="Bommezzadri S."/>
            <person name="Davis J.C."/>
            <person name="McGrath A."/>
            <person name="Johnson M.J."/>
            <person name="Boursaux-Eude C."/>
            <person name="Seemann T."/>
            <person name="Rouy Z."/>
            <person name="Coppel R.L."/>
            <person name="Rood J.I."/>
            <person name="Lajus A."/>
            <person name="Davies J.K."/>
            <person name="Medigue C."/>
            <person name="Adler B."/>
        </authorList>
    </citation>
    <scope>NUCLEOTIDE SEQUENCE [LARGE SCALE GENOMIC DNA]</scope>
    <source>
        <strain evidence="4">Patoc 1 / ATCC 23582 / Paris</strain>
    </source>
</reference>
<evidence type="ECO:0000313" key="3">
    <source>
        <dbReference type="EMBL" id="ABZ98727.1"/>
    </source>
</evidence>
<dbReference type="KEGG" id="lbi:LEPBI_I2648"/>
<feature type="domain" description="PilZ" evidence="2">
    <location>
        <begin position="314"/>
        <end position="407"/>
    </location>
</feature>
<dbReference type="InterPro" id="IPR009875">
    <property type="entry name" value="PilZ_domain"/>
</dbReference>
<protein>
    <recommendedName>
        <fullName evidence="5">PilZ domain-containing protein</fullName>
    </recommendedName>
</protein>
<sequence length="422" mass="49744">MIQMKVSEKEELPAVLPLDKRFTRTYYQEDSFVSNIRRTLPRMIFADIMENDVLPKLNESDKEFLLYYYTKRKDSTGSYYQLKTIPSRIRKLSADRILTEANIDETGKEFLSQFYHFDKEIEQYVLNDQVTEADEIKILQLVKRRDYYVGNVEKSMISAIFERFPEIPKRDTFFANLYIPPTHKFYSPPNLKHISGMQIVEASRQFGIACNHMFGKVPFEDVTFLLLYLNSEFFQYAKMNMPIKLRAKAKEVKFSKSGYWNYSKLAITAYQENQEITKIEMAASILPLKVYKRLKSTQEEVYEIDPRFRILDRFKNNISIRENGRNIVSTIENISNSGFMVRCSGIHPGDLSTEQQLEFFMHFDIVGFVHGTCILLWVKEDDNNEDTFFAGFRFEEISELDLANVKEAINRYGRLIEDREIQ</sequence>
<dbReference type="EMBL" id="CP000786">
    <property type="protein sequence ID" value="ABZ98727.1"/>
    <property type="molecule type" value="Genomic_DNA"/>
</dbReference>
<proteinExistence type="predicted"/>
<dbReference type="Pfam" id="PF07238">
    <property type="entry name" value="PilZ"/>
    <property type="match status" value="1"/>
</dbReference>
<dbReference type="Proteomes" id="UP000001847">
    <property type="component" value="Chromosome I"/>
</dbReference>
<dbReference type="GO" id="GO:0035438">
    <property type="term" value="F:cyclic-di-GMP binding"/>
    <property type="evidence" value="ECO:0007669"/>
    <property type="project" value="InterPro"/>
</dbReference>
<dbReference type="AlphaFoldDB" id="B0SM97"/>
<dbReference type="STRING" id="456481.LEPBI_I2648"/>
<accession>B0SM97</accession>
<evidence type="ECO:0000259" key="2">
    <source>
        <dbReference type="Pfam" id="PF07238"/>
    </source>
</evidence>
<gene>
    <name evidence="3" type="ordered locus">LEPBI_I2648</name>
</gene>
<evidence type="ECO:0008006" key="5">
    <source>
        <dbReference type="Google" id="ProtNLM"/>
    </source>
</evidence>
<dbReference type="InterPro" id="IPR005509">
    <property type="entry name" value="AfsA_hotdog_dom"/>
</dbReference>
<feature type="domain" description="A-factor biosynthesis hotdog" evidence="1">
    <location>
        <begin position="170"/>
        <end position="281"/>
    </location>
</feature>
<dbReference type="HOGENOM" id="CLU_650199_0_0_12"/>
<keyword evidence="4" id="KW-1185">Reference proteome</keyword>